<dbReference type="KEGG" id="maga:Mag101_00950"/>
<organism evidence="2 3">
    <name type="scientific">Microbulbifer agarilyticus</name>
    <dbReference type="NCBI Taxonomy" id="260552"/>
    <lineage>
        <taxon>Bacteria</taxon>
        <taxon>Pseudomonadati</taxon>
        <taxon>Pseudomonadota</taxon>
        <taxon>Gammaproteobacteria</taxon>
        <taxon>Cellvibrionales</taxon>
        <taxon>Microbulbiferaceae</taxon>
        <taxon>Microbulbifer</taxon>
    </lineage>
</organism>
<proteinExistence type="predicted"/>
<accession>A0A1Q2M2B3</accession>
<dbReference type="STRING" id="260552.Mag101_00950"/>
<dbReference type="AlphaFoldDB" id="A0A1Q2M2B3"/>
<keyword evidence="1" id="KW-0812">Transmembrane</keyword>
<dbReference type="InterPro" id="IPR032809">
    <property type="entry name" value="Put_HupE_UreJ"/>
</dbReference>
<keyword evidence="3" id="KW-1185">Reference proteome</keyword>
<feature type="transmembrane region" description="Helical" evidence="1">
    <location>
        <begin position="213"/>
        <end position="231"/>
    </location>
</feature>
<dbReference type="EMBL" id="CP019650">
    <property type="protein sequence ID" value="AQQ66372.1"/>
    <property type="molecule type" value="Genomic_DNA"/>
</dbReference>
<dbReference type="Proteomes" id="UP000188219">
    <property type="component" value="Chromosome"/>
</dbReference>
<evidence type="ECO:0000313" key="3">
    <source>
        <dbReference type="Proteomes" id="UP000188219"/>
    </source>
</evidence>
<evidence type="ECO:0000256" key="1">
    <source>
        <dbReference type="SAM" id="Phobius"/>
    </source>
</evidence>
<dbReference type="OrthoDB" id="9808870at2"/>
<reference evidence="2" key="1">
    <citation type="submission" date="2017-02" db="EMBL/GenBank/DDBJ databases">
        <title>Genome of Microbulbifer agarilyticus GP101.</title>
        <authorList>
            <person name="Jung J."/>
            <person name="Bae S.S."/>
            <person name="Baek K."/>
        </authorList>
    </citation>
    <scope>NUCLEOTIDE SEQUENCE [LARGE SCALE GENOMIC DNA]</scope>
    <source>
        <strain evidence="2">GP101</strain>
    </source>
</reference>
<gene>
    <name evidence="2" type="ORF">Mag101_00950</name>
</gene>
<feature type="transmembrane region" description="Helical" evidence="1">
    <location>
        <begin position="309"/>
        <end position="327"/>
    </location>
</feature>
<feature type="transmembrane region" description="Helical" evidence="1">
    <location>
        <begin position="181"/>
        <end position="201"/>
    </location>
</feature>
<evidence type="ECO:0000313" key="2">
    <source>
        <dbReference type="EMBL" id="AQQ66372.1"/>
    </source>
</evidence>
<sequence length="335" mass="36189">MRQVLLLLGLGILLPLTLVTSTPSHAHEIKPAYLELKEVRSDVWEVLWKMPIKGGIPAPMEPTLPANCREQGERVSFEVTGARVYRWRLTCDDGIDGQPIVIAGLQHSMTDALVRIAGIDRPIQTVRLTPRQNSTIVDAAPATGAIAWSYFTLGVEHILFGIDHLLFVFALLLIVIGRRRLLATITAFTVAHSITLSAASLGLVQVPQAPVEAVIALSILLLAAEIVRAQFGRPGQTHRSPWLVAFGFGLLHGFGFAGALTEIGLPATDIPLALLSFNAGVEVGQLLFVAGVVCLGYLALGVAQRHRQLARLAAAYSIGSIAMFWTIERISAFYV</sequence>
<evidence type="ECO:0008006" key="4">
    <source>
        <dbReference type="Google" id="ProtNLM"/>
    </source>
</evidence>
<feature type="transmembrane region" description="Helical" evidence="1">
    <location>
        <begin position="158"/>
        <end position="176"/>
    </location>
</feature>
<dbReference type="RefSeq" id="WP_077399509.1">
    <property type="nucleotide sequence ID" value="NZ_CP019650.1"/>
</dbReference>
<keyword evidence="1" id="KW-1133">Transmembrane helix</keyword>
<dbReference type="Pfam" id="PF13795">
    <property type="entry name" value="HupE_UreJ_2"/>
    <property type="match status" value="1"/>
</dbReference>
<feature type="transmembrane region" description="Helical" evidence="1">
    <location>
        <begin position="283"/>
        <end position="302"/>
    </location>
</feature>
<protein>
    <recommendedName>
        <fullName evidence="4">HupE/UreJ protein</fullName>
    </recommendedName>
</protein>
<keyword evidence="1" id="KW-0472">Membrane</keyword>
<name>A0A1Q2M2B3_9GAMM</name>
<feature type="transmembrane region" description="Helical" evidence="1">
    <location>
        <begin position="243"/>
        <end position="263"/>
    </location>
</feature>